<keyword evidence="2 7" id="KW-0349">Heme</keyword>
<name>A0ABM4A1T1_ZIZJJ</name>
<keyword evidence="6 7" id="KW-0503">Monooxygenase</keyword>
<keyword evidence="5 7" id="KW-0408">Iron</keyword>
<evidence type="ECO:0000256" key="2">
    <source>
        <dbReference type="ARBA" id="ARBA00022617"/>
    </source>
</evidence>
<dbReference type="PANTHER" id="PTHR47953">
    <property type="entry name" value="OS08G0105600 PROTEIN"/>
    <property type="match status" value="1"/>
</dbReference>
<evidence type="ECO:0000256" key="7">
    <source>
        <dbReference type="RuleBase" id="RU000461"/>
    </source>
</evidence>
<evidence type="ECO:0000256" key="5">
    <source>
        <dbReference type="ARBA" id="ARBA00023004"/>
    </source>
</evidence>
<dbReference type="RefSeq" id="XP_060670692.1">
    <property type="nucleotide sequence ID" value="XM_060814709.1"/>
</dbReference>
<accession>A0ABM4A1T1</accession>
<keyword evidence="8" id="KW-1185">Reference proteome</keyword>
<evidence type="ECO:0000256" key="4">
    <source>
        <dbReference type="ARBA" id="ARBA00023002"/>
    </source>
</evidence>
<dbReference type="PRINTS" id="PR00463">
    <property type="entry name" value="EP450I"/>
</dbReference>
<evidence type="ECO:0000313" key="8">
    <source>
        <dbReference type="Proteomes" id="UP001652623"/>
    </source>
</evidence>
<dbReference type="InterPro" id="IPR002401">
    <property type="entry name" value="Cyt_P450_E_grp-I"/>
</dbReference>
<dbReference type="PROSITE" id="PS00086">
    <property type="entry name" value="CYTOCHROME_P450"/>
    <property type="match status" value="1"/>
</dbReference>
<gene>
    <name evidence="9" type="primary">LOC107418212</name>
</gene>
<dbReference type="GeneID" id="107418212"/>
<dbReference type="InterPro" id="IPR052306">
    <property type="entry name" value="CYP450_71D"/>
</dbReference>
<dbReference type="PANTHER" id="PTHR47953:SF1">
    <property type="entry name" value="CYTOCHROME P450 71A9"/>
    <property type="match status" value="1"/>
</dbReference>
<evidence type="ECO:0000256" key="3">
    <source>
        <dbReference type="ARBA" id="ARBA00022723"/>
    </source>
</evidence>
<dbReference type="InterPro" id="IPR017972">
    <property type="entry name" value="Cyt_P450_CS"/>
</dbReference>
<dbReference type="SUPFAM" id="SSF48264">
    <property type="entry name" value="Cytochrome P450"/>
    <property type="match status" value="1"/>
</dbReference>
<dbReference type="InterPro" id="IPR036396">
    <property type="entry name" value="Cyt_P450_sf"/>
</dbReference>
<keyword evidence="4 7" id="KW-0560">Oxidoreductase</keyword>
<sequence>MQDMFIAWIDTSAASLEWIMAELMKNSVVMKKAQDEVRQVVSKERKGKVEENDLSKLVYLKFVIKERFRLHPPAPLLVPRETTESFEIEVYNIPSKTRVFVNAIMIGKDPKYWENPNEFQPERFMDSSMDFRGHNFELLPFGFGRRGCPGINFSVLHIELVLASLLYCFDWELPHGMKREDLDMEEAFGITMHKKVPLCLCATPFT</sequence>
<proteinExistence type="inferred from homology"/>
<dbReference type="PRINTS" id="PR00385">
    <property type="entry name" value="P450"/>
</dbReference>
<reference evidence="8" key="1">
    <citation type="submission" date="2025-05" db="UniProtKB">
        <authorList>
            <consortium name="RefSeq"/>
        </authorList>
    </citation>
    <scope>NUCLEOTIDE SEQUENCE [LARGE SCALE GENOMIC DNA]</scope>
</reference>
<reference evidence="9" key="2">
    <citation type="submission" date="2025-08" db="UniProtKB">
        <authorList>
            <consortium name="RefSeq"/>
        </authorList>
    </citation>
    <scope>IDENTIFICATION</scope>
    <source>
        <tissue evidence="9">Seedling</tissue>
    </source>
</reference>
<dbReference type="Gene3D" id="1.10.630.10">
    <property type="entry name" value="Cytochrome P450"/>
    <property type="match status" value="1"/>
</dbReference>
<dbReference type="InterPro" id="IPR001128">
    <property type="entry name" value="Cyt_P450"/>
</dbReference>
<organism evidence="8 9">
    <name type="scientific">Ziziphus jujuba</name>
    <name type="common">Chinese jujube</name>
    <name type="synonym">Ziziphus sativa</name>
    <dbReference type="NCBI Taxonomy" id="326968"/>
    <lineage>
        <taxon>Eukaryota</taxon>
        <taxon>Viridiplantae</taxon>
        <taxon>Streptophyta</taxon>
        <taxon>Embryophyta</taxon>
        <taxon>Tracheophyta</taxon>
        <taxon>Spermatophyta</taxon>
        <taxon>Magnoliopsida</taxon>
        <taxon>eudicotyledons</taxon>
        <taxon>Gunneridae</taxon>
        <taxon>Pentapetalae</taxon>
        <taxon>rosids</taxon>
        <taxon>fabids</taxon>
        <taxon>Rosales</taxon>
        <taxon>Rhamnaceae</taxon>
        <taxon>Paliureae</taxon>
        <taxon>Ziziphus</taxon>
    </lineage>
</organism>
<comment type="similarity">
    <text evidence="1 7">Belongs to the cytochrome P450 family.</text>
</comment>
<protein>
    <submittedName>
        <fullName evidence="9">Cytochrome P450 71A9-like</fullName>
    </submittedName>
</protein>
<evidence type="ECO:0000256" key="6">
    <source>
        <dbReference type="ARBA" id="ARBA00023033"/>
    </source>
</evidence>
<dbReference type="Pfam" id="PF00067">
    <property type="entry name" value="p450"/>
    <property type="match status" value="1"/>
</dbReference>
<evidence type="ECO:0000313" key="9">
    <source>
        <dbReference type="RefSeq" id="XP_060670692.1"/>
    </source>
</evidence>
<evidence type="ECO:0000256" key="1">
    <source>
        <dbReference type="ARBA" id="ARBA00010617"/>
    </source>
</evidence>
<dbReference type="Proteomes" id="UP001652623">
    <property type="component" value="Chromosome 2"/>
</dbReference>
<keyword evidence="3 7" id="KW-0479">Metal-binding</keyword>